<evidence type="ECO:0000256" key="1">
    <source>
        <dbReference type="SAM" id="SignalP"/>
    </source>
</evidence>
<organism evidence="2 3">
    <name type="scientific">Thalassiosira pseudonana</name>
    <name type="common">Marine diatom</name>
    <name type="synonym">Cyclotella nana</name>
    <dbReference type="NCBI Taxonomy" id="35128"/>
    <lineage>
        <taxon>Eukaryota</taxon>
        <taxon>Sar</taxon>
        <taxon>Stramenopiles</taxon>
        <taxon>Ochrophyta</taxon>
        <taxon>Bacillariophyta</taxon>
        <taxon>Coscinodiscophyceae</taxon>
        <taxon>Thalassiosirophycidae</taxon>
        <taxon>Thalassiosirales</taxon>
        <taxon>Thalassiosiraceae</taxon>
        <taxon>Thalassiosira</taxon>
    </lineage>
</organism>
<keyword evidence="1" id="KW-0732">Signal</keyword>
<dbReference type="eggNOG" id="ENOG502SDXE">
    <property type="taxonomic scope" value="Eukaryota"/>
</dbReference>
<dbReference type="GO" id="GO:0005744">
    <property type="term" value="C:TIM23 mitochondrial import inner membrane translocase complex"/>
    <property type="evidence" value="ECO:0000318"/>
    <property type="project" value="GO_Central"/>
</dbReference>
<sequence>MLERCFLSTLLLLTSPLSSASSSSAHHVFSTRKAINTFLPRGGASSSSSTVFATRQRAPSSLSTLSSAPSSTSSIKNVIRRKKKNINNYDLDEEDLDNDYYSSSHQHVLQSQNEQEPTLEELRAKLGPIAIFVSNTIELTVTTLGSYISGGLLGYIGGGALSIPNTLFDKTITGGFGARLEALHSKAWGTSKNWGMLSAAFSGFHNFVRLCRGGVEDGWNAVWGSGLTGAFLNRSGEFCCGVCCRKR</sequence>
<dbReference type="GO" id="GO:0030150">
    <property type="term" value="P:protein import into mitochondrial matrix"/>
    <property type="evidence" value="ECO:0000318"/>
    <property type="project" value="GO_Central"/>
</dbReference>
<gene>
    <name evidence="2" type="ORF">THAPSDRAFT_8844</name>
</gene>
<dbReference type="GO" id="GO:0008320">
    <property type="term" value="F:protein transmembrane transporter activity"/>
    <property type="evidence" value="ECO:0000318"/>
    <property type="project" value="GO_Central"/>
</dbReference>
<dbReference type="GeneID" id="7445401"/>
<reference evidence="2 3" key="2">
    <citation type="journal article" date="2008" name="Nature">
        <title>The Phaeodactylum genome reveals the evolutionary history of diatom genomes.</title>
        <authorList>
            <person name="Bowler C."/>
            <person name="Allen A.E."/>
            <person name="Badger J.H."/>
            <person name="Grimwood J."/>
            <person name="Jabbari K."/>
            <person name="Kuo A."/>
            <person name="Maheswari U."/>
            <person name="Martens C."/>
            <person name="Maumus F."/>
            <person name="Otillar R.P."/>
            <person name="Rayko E."/>
            <person name="Salamov A."/>
            <person name="Vandepoele K."/>
            <person name="Beszteri B."/>
            <person name="Gruber A."/>
            <person name="Heijde M."/>
            <person name="Katinka M."/>
            <person name="Mock T."/>
            <person name="Valentin K."/>
            <person name="Verret F."/>
            <person name="Berges J.A."/>
            <person name="Brownlee C."/>
            <person name="Cadoret J.P."/>
            <person name="Chiovitti A."/>
            <person name="Choi C.J."/>
            <person name="Coesel S."/>
            <person name="De Martino A."/>
            <person name="Detter J.C."/>
            <person name="Durkin C."/>
            <person name="Falciatore A."/>
            <person name="Fournet J."/>
            <person name="Haruta M."/>
            <person name="Huysman M.J."/>
            <person name="Jenkins B.D."/>
            <person name="Jiroutova K."/>
            <person name="Jorgensen R.E."/>
            <person name="Joubert Y."/>
            <person name="Kaplan A."/>
            <person name="Kroger N."/>
            <person name="Kroth P.G."/>
            <person name="La Roche J."/>
            <person name="Lindquist E."/>
            <person name="Lommer M."/>
            <person name="Martin-Jezequel V."/>
            <person name="Lopez P.J."/>
            <person name="Lucas S."/>
            <person name="Mangogna M."/>
            <person name="McGinnis K."/>
            <person name="Medlin L.K."/>
            <person name="Montsant A."/>
            <person name="Oudot-Le Secq M.P."/>
            <person name="Napoli C."/>
            <person name="Obornik M."/>
            <person name="Parker M.S."/>
            <person name="Petit J.L."/>
            <person name="Porcel B.M."/>
            <person name="Poulsen N."/>
            <person name="Robison M."/>
            <person name="Rychlewski L."/>
            <person name="Rynearson T.A."/>
            <person name="Schmutz J."/>
            <person name="Shapiro H."/>
            <person name="Siaut M."/>
            <person name="Stanley M."/>
            <person name="Sussman M.R."/>
            <person name="Taylor A.R."/>
            <person name="Vardi A."/>
            <person name="von Dassow P."/>
            <person name="Vyverman W."/>
            <person name="Willis A."/>
            <person name="Wyrwicz L.S."/>
            <person name="Rokhsar D.S."/>
            <person name="Weissenbach J."/>
            <person name="Armbrust E.V."/>
            <person name="Green B.R."/>
            <person name="Van de Peer Y."/>
            <person name="Grigoriev I.V."/>
        </authorList>
    </citation>
    <scope>NUCLEOTIDE SEQUENCE [LARGE SCALE GENOMIC DNA]</scope>
    <source>
        <strain evidence="2 3">CCMP1335</strain>
    </source>
</reference>
<dbReference type="RefSeq" id="XP_002296474.1">
    <property type="nucleotide sequence ID" value="XM_002296438.1"/>
</dbReference>
<dbReference type="Pfam" id="PF02466">
    <property type="entry name" value="Tim17"/>
    <property type="match status" value="1"/>
</dbReference>
<proteinExistence type="predicted"/>
<keyword evidence="3" id="KW-1185">Reference proteome</keyword>
<feature type="signal peptide" evidence="1">
    <location>
        <begin position="1"/>
        <end position="20"/>
    </location>
</feature>
<evidence type="ECO:0000313" key="2">
    <source>
        <dbReference type="EMBL" id="EED87170.1"/>
    </source>
</evidence>
<dbReference type="Proteomes" id="UP000001449">
    <property type="component" value="Chromosome 11"/>
</dbReference>
<name>B8LC75_THAPS</name>
<evidence type="ECO:0000313" key="3">
    <source>
        <dbReference type="Proteomes" id="UP000001449"/>
    </source>
</evidence>
<dbReference type="KEGG" id="tps:THAPSDRAFT_8844"/>
<protein>
    <submittedName>
        <fullName evidence="2">Uncharacterized protein</fullName>
    </submittedName>
</protein>
<dbReference type="InParanoid" id="B8LC75"/>
<feature type="chain" id="PRO_5002873960" evidence="1">
    <location>
        <begin position="21"/>
        <end position="247"/>
    </location>
</feature>
<dbReference type="HOGENOM" id="CLU_1126454_0_0_1"/>
<accession>B8LC75</accession>
<reference evidence="2 3" key="1">
    <citation type="journal article" date="2004" name="Science">
        <title>The genome of the diatom Thalassiosira pseudonana: ecology, evolution, and metabolism.</title>
        <authorList>
            <person name="Armbrust E.V."/>
            <person name="Berges J.A."/>
            <person name="Bowler C."/>
            <person name="Green B.R."/>
            <person name="Martinez D."/>
            <person name="Putnam N.H."/>
            <person name="Zhou S."/>
            <person name="Allen A.E."/>
            <person name="Apt K.E."/>
            <person name="Bechner M."/>
            <person name="Brzezinski M.A."/>
            <person name="Chaal B.K."/>
            <person name="Chiovitti A."/>
            <person name="Davis A.K."/>
            <person name="Demarest M.S."/>
            <person name="Detter J.C."/>
            <person name="Glavina T."/>
            <person name="Goodstein D."/>
            <person name="Hadi M.Z."/>
            <person name="Hellsten U."/>
            <person name="Hildebrand M."/>
            <person name="Jenkins B.D."/>
            <person name="Jurka J."/>
            <person name="Kapitonov V.V."/>
            <person name="Kroger N."/>
            <person name="Lau W.W."/>
            <person name="Lane T.W."/>
            <person name="Larimer F.W."/>
            <person name="Lippmeier J.C."/>
            <person name="Lucas S."/>
            <person name="Medina M."/>
            <person name="Montsant A."/>
            <person name="Obornik M."/>
            <person name="Parker M.S."/>
            <person name="Palenik B."/>
            <person name="Pazour G.J."/>
            <person name="Richardson P.M."/>
            <person name="Rynearson T.A."/>
            <person name="Saito M.A."/>
            <person name="Schwartz D.C."/>
            <person name="Thamatrakoln K."/>
            <person name="Valentin K."/>
            <person name="Vardi A."/>
            <person name="Wilkerson F.P."/>
            <person name="Rokhsar D.S."/>
        </authorList>
    </citation>
    <scope>NUCLEOTIDE SEQUENCE [LARGE SCALE GENOMIC DNA]</scope>
    <source>
        <strain evidence="2 3">CCMP1335</strain>
    </source>
</reference>
<dbReference type="PaxDb" id="35128-Thaps8844"/>
<dbReference type="AlphaFoldDB" id="B8LC75"/>
<dbReference type="EMBL" id="DS999415">
    <property type="protein sequence ID" value="EED87170.1"/>
    <property type="molecule type" value="Genomic_DNA"/>
</dbReference>